<feature type="compositionally biased region" description="Basic and acidic residues" evidence="2">
    <location>
        <begin position="1391"/>
        <end position="1401"/>
    </location>
</feature>
<proteinExistence type="predicted"/>
<feature type="region of interest" description="Disordered" evidence="2">
    <location>
        <begin position="868"/>
        <end position="901"/>
    </location>
</feature>
<feature type="region of interest" description="Disordered" evidence="2">
    <location>
        <begin position="1082"/>
        <end position="1102"/>
    </location>
</feature>
<keyword evidence="5" id="KW-1185">Reference proteome</keyword>
<evidence type="ECO:0000313" key="4">
    <source>
        <dbReference type="EMBL" id="TSK14486.1"/>
    </source>
</evidence>
<evidence type="ECO:0000313" key="5">
    <source>
        <dbReference type="Proteomes" id="UP000319801"/>
    </source>
</evidence>
<feature type="compositionally biased region" description="Basic and acidic residues" evidence="2">
    <location>
        <begin position="942"/>
        <end position="959"/>
    </location>
</feature>
<feature type="compositionally biased region" description="Basic and acidic residues" evidence="2">
    <location>
        <begin position="1564"/>
        <end position="1579"/>
    </location>
</feature>
<feature type="compositionally biased region" description="Basic and acidic residues" evidence="2">
    <location>
        <begin position="1520"/>
        <end position="1536"/>
    </location>
</feature>
<accession>A0A556TIC9</accession>
<dbReference type="PANTHER" id="PTHR33775:SF2">
    <property type="entry name" value="CARDIAC-ENRICHED FHL2-INTERACTING PROTEIN"/>
    <property type="match status" value="1"/>
</dbReference>
<feature type="region of interest" description="Disordered" evidence="2">
    <location>
        <begin position="929"/>
        <end position="965"/>
    </location>
</feature>
<feature type="coiled-coil region" evidence="1">
    <location>
        <begin position="828"/>
        <end position="855"/>
    </location>
</feature>
<evidence type="ECO:0000259" key="3">
    <source>
        <dbReference type="Pfam" id="PF15232"/>
    </source>
</evidence>
<dbReference type="Pfam" id="PF15232">
    <property type="entry name" value="DUF4585"/>
    <property type="match status" value="1"/>
</dbReference>
<feature type="compositionally biased region" description="Polar residues" evidence="2">
    <location>
        <begin position="871"/>
        <end position="901"/>
    </location>
</feature>
<dbReference type="Proteomes" id="UP000319801">
    <property type="component" value="Unassembled WGS sequence"/>
</dbReference>
<gene>
    <name evidence="4" type="ORF">Baya_0469</name>
</gene>
<feature type="domain" description="DUF4585" evidence="3">
    <location>
        <begin position="1702"/>
        <end position="1774"/>
    </location>
</feature>
<feature type="compositionally biased region" description="Polar residues" evidence="2">
    <location>
        <begin position="929"/>
        <end position="941"/>
    </location>
</feature>
<feature type="region of interest" description="Disordered" evidence="2">
    <location>
        <begin position="613"/>
        <end position="632"/>
    </location>
</feature>
<dbReference type="InterPro" id="IPR052303">
    <property type="entry name" value="CEFIP"/>
</dbReference>
<name>A0A556TIC9_BAGYA</name>
<dbReference type="GO" id="GO:0030018">
    <property type="term" value="C:Z disc"/>
    <property type="evidence" value="ECO:0007669"/>
    <property type="project" value="TreeGrafter"/>
</dbReference>
<dbReference type="PANTHER" id="PTHR33775">
    <property type="entry name" value="CARDIAC-ENRICHED FHL2-INTERACTING PROTEIN-RELATED"/>
    <property type="match status" value="1"/>
</dbReference>
<sequence length="1781" mass="201255">MSCLKKKHVRQKAKMQHPSNLDSFMDETDREVMNLTDRAFKSLCVSDEAIYNDSEILLSPVDFNKSLHEEVTKKPCENPALDFKKHKAYQSNCVYNTQYQMKNTSTVSSLLAAFAGEKTNDPKITNGDSWDKSALLSLQTELSDFSLDYQNHLINEHSDQVKSHRKPSEKGKNKSIKDIFNLTGKSAKNQHSKSAKLKKLNSVNFFLHSEFSPFQTWEDLNRFGLDNMELFPCYSPAGFYESPIYQKINNSNRLHVPELNKKETSQSTSPPEHQDKSKPHLSQYASRNLKTVPIIQENHSELNFLQLPDIKIETDQPQMLFTSSGSFQRCQSEGDICAPWRKSRNLSNKSKGVIQPFICSPACERSKIGEQGATQNKQEVKTMDEGTCLNSTPFNISQLLTPVIPSRQETGTSEILQSVQSPTALNLPALHETKIHLSPDFKREDYKSKASSLLFNLKDNRKRVKATYSPPKFKGLDAVDQAKLSPLTEHDVTENALKNLEIADSKNMLTVQKTSMYTKSPVTTDFQGCQFSGHINSTLPDDFLGLSLLLAENKGSKKNPLTKATYPSLNMYPKSSSGEFHTEAISVEVPIFHPTVNKSSEQKISKDYLSEINSKDSQTKHNLTKPEINNADHEYTHQNQFGTADKAPIEKTNVVLKEKYPILNECNAQEDRSSRHQDKLNTEEIFTTKEKSHIKESQPKHKFSAQLNNYIKNQRYVNIGNDEDESEYWQEDVISAKREGLKKNKFYVHVQKDNRNLQESKNYIGTNDAFTTCHYSHPFKKDLGIEQGAIKNDALSMRGNTSAKIELFTFKEKPYNSVTDSMNKNKVKDKYELATVALEKRIAEKEQRKKQSDRQPGQDFSMKKEFAKESMLTSGQNATAKNVIPGSQEQKAISNSTATSQKGQSMSYININHNNCHLNKLKLDEPCQQENTTKHSTSRLTYTDRKINDRHGQKGENSKNKSLGNVTKLKETVDTPVSKDELDKSIQEKAIRDRAYSLSENRAMNERQRKEDEGGLDEILHKVRKSDIPKDKGPVTGRVSSLKRKVNKEQEVPSIIVRECSGQVDYSKNDLFNEKSKHITDFPKDENISTNQKKREKNADVVNQLSKKESKFIEQNKEKLENINKCVTIQEEDRDVTSTNNQNASDILRKTDSQTTLKCHGKGFAKKYLSDHFEKSKEPSHDSTVSTLSNNDVSGKITLHDLLVGGKQLEHDNLPFELSEDCHFSHKTDGSPFLNVVEERKCETLDTINSYFDYNPESKLHNLDLAVHPPKDVEKGGWVHCLTDSAHSLSPTCHSNVSSPTLEKPALFKVKDNTFRASPVTKSLRPLLYKSVAGVTQPWSPKESLSGSEKGEEDLFKQKFEVQSPTLPITQPKQSSIQVVHPPSSQNTTGTERKVMTDSSTVKEEEKWQVAIRSVSDEIASFDICANDTVVELAINPIPPDSIQESKEPSERADSACSGIENLFQGKPPAVPPKTEKAMRRAMKLTTKRIQKAESKSKSDRGRSSEKGSCQKRERRHHSSDKVFSDRSYQREHSIDRGSNNHSTDEDSSETSLPKSHTSKRNARQYDKTNSHQNEDSSRKKQHSCLISIDRDAQSSVTKKQNEIQFPQKDPLDAQKINSDCERTGHTSKKYLPQKLYRRAHSLDRFSSGKYEHSIPGSKIPTSKTNTETLEKLTTAETAPLPQNSIEHAHGSSANNMVSQSFPMTQRKLLQDLDSGQYFVVDMPVQVKTKTFFDPETGSYVQLPVQSLEGSVPRAQSVEVVNGHPLMLYHGFVPVSVSSLP</sequence>
<dbReference type="EMBL" id="VCAZ01000002">
    <property type="protein sequence ID" value="TSK14486.1"/>
    <property type="molecule type" value="Genomic_DNA"/>
</dbReference>
<feature type="compositionally biased region" description="Basic and acidic residues" evidence="2">
    <location>
        <begin position="1491"/>
        <end position="1512"/>
    </location>
</feature>
<feature type="compositionally biased region" description="Basic and acidic residues" evidence="2">
    <location>
        <begin position="1444"/>
        <end position="1454"/>
    </location>
</feature>
<evidence type="ECO:0000256" key="1">
    <source>
        <dbReference type="SAM" id="Coils"/>
    </source>
</evidence>
<dbReference type="GO" id="GO:0070886">
    <property type="term" value="P:positive regulation of calcineurin-NFAT signaling cascade"/>
    <property type="evidence" value="ECO:0007669"/>
    <property type="project" value="TreeGrafter"/>
</dbReference>
<protein>
    <recommendedName>
        <fullName evidence="3">DUF4585 domain-containing protein</fullName>
    </recommendedName>
</protein>
<feature type="region of interest" description="Disordered" evidence="2">
    <location>
        <begin position="1371"/>
        <end position="1401"/>
    </location>
</feature>
<feature type="region of interest" description="Disordered" evidence="2">
    <location>
        <begin position="260"/>
        <end position="281"/>
    </location>
</feature>
<dbReference type="InterPro" id="IPR027838">
    <property type="entry name" value="DUF4585"/>
</dbReference>
<keyword evidence="1" id="KW-0175">Coiled coil</keyword>
<evidence type="ECO:0000256" key="2">
    <source>
        <dbReference type="SAM" id="MobiDB-lite"/>
    </source>
</evidence>
<dbReference type="OrthoDB" id="8945866at2759"/>
<feature type="compositionally biased region" description="Polar residues" evidence="2">
    <location>
        <begin position="1594"/>
        <end position="1605"/>
    </location>
</feature>
<feature type="compositionally biased region" description="Polar residues" evidence="2">
    <location>
        <begin position="1371"/>
        <end position="1390"/>
    </location>
</feature>
<feature type="region of interest" description="Disordered" evidence="2">
    <location>
        <begin position="1439"/>
        <end position="1617"/>
    </location>
</feature>
<organism evidence="4 5">
    <name type="scientific">Bagarius yarrelli</name>
    <name type="common">Goonch</name>
    <name type="synonym">Bagrus yarrelli</name>
    <dbReference type="NCBI Taxonomy" id="175774"/>
    <lineage>
        <taxon>Eukaryota</taxon>
        <taxon>Metazoa</taxon>
        <taxon>Chordata</taxon>
        <taxon>Craniata</taxon>
        <taxon>Vertebrata</taxon>
        <taxon>Euteleostomi</taxon>
        <taxon>Actinopterygii</taxon>
        <taxon>Neopterygii</taxon>
        <taxon>Teleostei</taxon>
        <taxon>Ostariophysi</taxon>
        <taxon>Siluriformes</taxon>
        <taxon>Sisoridae</taxon>
        <taxon>Sisorinae</taxon>
        <taxon>Bagarius</taxon>
    </lineage>
</organism>
<feature type="compositionally biased region" description="Basic residues" evidence="2">
    <location>
        <begin position="1480"/>
        <end position="1490"/>
    </location>
</feature>
<reference evidence="4 5" key="1">
    <citation type="journal article" date="2019" name="Genome Biol. Evol.">
        <title>Whole-Genome Sequencing of the Giant Devil Catfish, Bagarius yarrelli.</title>
        <authorList>
            <person name="Jiang W."/>
            <person name="Lv Y."/>
            <person name="Cheng L."/>
            <person name="Yang K."/>
            <person name="Chao B."/>
            <person name="Wang X."/>
            <person name="Li Y."/>
            <person name="Pan X."/>
            <person name="You X."/>
            <person name="Zhang Y."/>
            <person name="Yang J."/>
            <person name="Li J."/>
            <person name="Zhang X."/>
            <person name="Liu S."/>
            <person name="Sun C."/>
            <person name="Yang J."/>
            <person name="Shi Q."/>
        </authorList>
    </citation>
    <scope>NUCLEOTIDE SEQUENCE [LARGE SCALE GENOMIC DNA]</scope>
    <source>
        <strain evidence="4">JWS20170419001</strain>
        <tissue evidence="4">Muscle</tissue>
    </source>
</reference>
<comment type="caution">
    <text evidence="4">The sequence shown here is derived from an EMBL/GenBank/DDBJ whole genome shotgun (WGS) entry which is preliminary data.</text>
</comment>